<dbReference type="EMBL" id="FN667788">
    <property type="protein sequence ID" value="CBJ93880.1"/>
    <property type="molecule type" value="Genomic_DNA"/>
</dbReference>
<name>D5GV63_9CAUD</name>
<evidence type="ECO:0000313" key="1">
    <source>
        <dbReference type="EMBL" id="CBJ93880.1"/>
    </source>
</evidence>
<keyword evidence="2" id="KW-1185">Reference proteome</keyword>
<reference evidence="1 2" key="1">
    <citation type="journal article" date="2010" name="BMC Genomics">
        <title>Evidence for a lineage of virulent bacteriophages that target Campylobacter.</title>
        <authorList>
            <person name="Timms A.R."/>
            <person name="Cambray-Young J."/>
            <person name="Scott A.E."/>
            <person name="Petty N.K."/>
            <person name="Connerton P.L."/>
            <person name="Clarke L."/>
            <person name="Seeger K."/>
            <person name="Quail M."/>
            <person name="Cummings N."/>
            <person name="Maskell D.J."/>
            <person name="Thomson N.R."/>
            <person name="Connerton I.F."/>
        </authorList>
    </citation>
    <scope>NUCLEOTIDE SEQUENCE [LARGE SCALE GENOMIC DNA]</scope>
</reference>
<sequence>MAQILSQEEIDALLDDAEVPTFKYISDILDVKNRNISEEISVLRSQASKIRSLNILLKTDLFTTSDYVGIVRDLLEILESKVEKSEMISEISYNGELSKKDILKEIKSLKSSLDIAYIKMT</sequence>
<dbReference type="Proteomes" id="UP000002369">
    <property type="component" value="Segment"/>
</dbReference>
<protein>
    <submittedName>
        <fullName evidence="1">Hypothetical phage protein</fullName>
    </submittedName>
</protein>
<accession>D5GV63</accession>
<proteinExistence type="predicted"/>
<dbReference type="GeneID" id="26041353"/>
<gene>
    <name evidence="1" type="ORF">CPT_0071</name>
</gene>
<dbReference type="KEGG" id="vg:26041353"/>
<organism evidence="1 2">
    <name type="scientific">Campylobacter phage CP220</name>
    <dbReference type="NCBI Taxonomy" id="2994044"/>
    <lineage>
        <taxon>Viruses</taxon>
        <taxon>Duplodnaviria</taxon>
        <taxon>Heunggongvirae</taxon>
        <taxon>Uroviricota</taxon>
        <taxon>Caudoviricetes</taxon>
        <taxon>Connertonviridae</taxon>
        <taxon>Firehammervirus</taxon>
        <taxon>Firehammervirus CP220</taxon>
    </lineage>
</organism>
<dbReference type="RefSeq" id="YP_009169205.1">
    <property type="nucleotide sequence ID" value="NC_027997.1"/>
</dbReference>
<evidence type="ECO:0000313" key="2">
    <source>
        <dbReference type="Proteomes" id="UP000002369"/>
    </source>
</evidence>